<evidence type="ECO:0000259" key="1">
    <source>
        <dbReference type="PROSITE" id="PS51186"/>
    </source>
</evidence>
<gene>
    <name evidence="2" type="ORF">FJU08_03410</name>
</gene>
<dbReference type="GO" id="GO:0016747">
    <property type="term" value="F:acyltransferase activity, transferring groups other than amino-acyl groups"/>
    <property type="evidence" value="ECO:0007669"/>
    <property type="project" value="InterPro"/>
</dbReference>
<dbReference type="OrthoDB" id="6293260at2"/>
<proteinExistence type="predicted"/>
<dbReference type="EMBL" id="VHLG01000001">
    <property type="protein sequence ID" value="TPW33611.1"/>
    <property type="molecule type" value="Genomic_DNA"/>
</dbReference>
<dbReference type="InterPro" id="IPR016181">
    <property type="entry name" value="Acyl_CoA_acyltransferase"/>
</dbReference>
<feature type="domain" description="N-acetyltransferase" evidence="1">
    <location>
        <begin position="16"/>
        <end position="179"/>
    </location>
</feature>
<dbReference type="PANTHER" id="PTHR43792">
    <property type="entry name" value="GNAT FAMILY, PUTATIVE (AFU_ORTHOLOGUE AFUA_3G00765)-RELATED-RELATED"/>
    <property type="match status" value="1"/>
</dbReference>
<dbReference type="Proteomes" id="UP000318801">
    <property type="component" value="Unassembled WGS sequence"/>
</dbReference>
<dbReference type="PROSITE" id="PS51186">
    <property type="entry name" value="GNAT"/>
    <property type="match status" value="1"/>
</dbReference>
<sequence length="179" mass="20122">MSGDNHDVPQLLTARIRMRGFRLDDFEDFAAMWADPVVVRYISGTPQPRSQSWERLLRHIGHWHALGFGYWAVEDRDSGAFIGGIGFAANRREITPSIDAWPEIGWTLVPAAHGRGLASEAVAAAIAWGDQYLEADRTVCIFDPQHAASIRVAEKNGYQEMAMGEYRGQPTLIMERRRP</sequence>
<dbReference type="Gene3D" id="3.40.630.30">
    <property type="match status" value="1"/>
</dbReference>
<dbReference type="RefSeq" id="WP_141147549.1">
    <property type="nucleotide sequence ID" value="NZ_VHLG01000001.1"/>
</dbReference>
<dbReference type="PANTHER" id="PTHR43792:SF16">
    <property type="entry name" value="N-ACETYLTRANSFERASE DOMAIN-CONTAINING PROTEIN"/>
    <property type="match status" value="1"/>
</dbReference>
<dbReference type="SUPFAM" id="SSF55729">
    <property type="entry name" value="Acyl-CoA N-acyltransferases (Nat)"/>
    <property type="match status" value="1"/>
</dbReference>
<keyword evidence="2" id="KW-0808">Transferase</keyword>
<reference evidence="2 3" key="1">
    <citation type="submission" date="2019-06" db="EMBL/GenBank/DDBJ databases">
        <authorList>
            <person name="Li M."/>
        </authorList>
    </citation>
    <scope>NUCLEOTIDE SEQUENCE [LARGE SCALE GENOMIC DNA]</scope>
    <source>
        <strain evidence="2 3">BGMRC2036</strain>
    </source>
</reference>
<comment type="caution">
    <text evidence="2">The sequence shown here is derived from an EMBL/GenBank/DDBJ whole genome shotgun (WGS) entry which is preliminary data.</text>
</comment>
<accession>A0A506UJU5</accession>
<dbReference type="Pfam" id="PF13302">
    <property type="entry name" value="Acetyltransf_3"/>
    <property type="match status" value="1"/>
</dbReference>
<dbReference type="InterPro" id="IPR000182">
    <property type="entry name" value="GNAT_dom"/>
</dbReference>
<protein>
    <submittedName>
        <fullName evidence="2">GNAT family N-acetyltransferase</fullName>
    </submittedName>
</protein>
<evidence type="ECO:0000313" key="3">
    <source>
        <dbReference type="Proteomes" id="UP000318801"/>
    </source>
</evidence>
<organism evidence="2 3">
    <name type="scientific">Martelella alba</name>
    <dbReference type="NCBI Taxonomy" id="2590451"/>
    <lineage>
        <taxon>Bacteria</taxon>
        <taxon>Pseudomonadati</taxon>
        <taxon>Pseudomonadota</taxon>
        <taxon>Alphaproteobacteria</taxon>
        <taxon>Hyphomicrobiales</taxon>
        <taxon>Aurantimonadaceae</taxon>
        <taxon>Martelella</taxon>
    </lineage>
</organism>
<keyword evidence="3" id="KW-1185">Reference proteome</keyword>
<dbReference type="InterPro" id="IPR051531">
    <property type="entry name" value="N-acetyltransferase"/>
</dbReference>
<name>A0A506UJU5_9HYPH</name>
<dbReference type="AlphaFoldDB" id="A0A506UJU5"/>
<evidence type="ECO:0000313" key="2">
    <source>
        <dbReference type="EMBL" id="TPW33611.1"/>
    </source>
</evidence>